<dbReference type="KEGG" id="smon:AWR27_00680"/>
<dbReference type="InterPro" id="IPR002220">
    <property type="entry name" value="DapA-like"/>
</dbReference>
<dbReference type="EMBL" id="CP014263">
    <property type="protein sequence ID" value="AQG77992.1"/>
    <property type="molecule type" value="Genomic_DNA"/>
</dbReference>
<gene>
    <name evidence="2" type="ORF">AWR27_00680</name>
</gene>
<evidence type="ECO:0000256" key="1">
    <source>
        <dbReference type="ARBA" id="ARBA00023239"/>
    </source>
</evidence>
<dbReference type="Pfam" id="PF00701">
    <property type="entry name" value="DHDPS"/>
    <property type="match status" value="1"/>
</dbReference>
<dbReference type="Gene3D" id="3.20.20.70">
    <property type="entry name" value="Aldolase class I"/>
    <property type="match status" value="1"/>
</dbReference>
<dbReference type="SUPFAM" id="SSF51569">
    <property type="entry name" value="Aldolase"/>
    <property type="match status" value="1"/>
</dbReference>
<sequence length="185" mass="20509">MTTHDEFVPAGSIPLGVYECPVPYKRLLTPVMLAHLSATCRIKYHKDTSCNTADVAAKLVVVPRPDFGFFDAHLPNAVASLRLGASGLSPIAANYFPEVVAWLCQHVHDPAEQETVDWLQAELTRINALIHEQYPTSAKQFLRNRGLPITTVCRTASSTLPAKHHTALSALHRNVAEWHERLNLN</sequence>
<reference evidence="2 3" key="1">
    <citation type="submission" date="2016-01" db="EMBL/GenBank/DDBJ databases">
        <authorList>
            <person name="Oliw E.H."/>
        </authorList>
    </citation>
    <scope>NUCLEOTIDE SEQUENCE [LARGE SCALE GENOMIC DNA]</scope>
    <source>
        <strain evidence="2 3">DY10</strain>
    </source>
</reference>
<dbReference type="Proteomes" id="UP000187941">
    <property type="component" value="Chromosome"/>
</dbReference>
<keyword evidence="3" id="KW-1185">Reference proteome</keyword>
<keyword evidence="1" id="KW-0456">Lyase</keyword>
<organism evidence="2 3">
    <name type="scientific">Spirosoma montaniterrae</name>
    <dbReference type="NCBI Taxonomy" id="1178516"/>
    <lineage>
        <taxon>Bacteria</taxon>
        <taxon>Pseudomonadati</taxon>
        <taxon>Bacteroidota</taxon>
        <taxon>Cytophagia</taxon>
        <taxon>Cytophagales</taxon>
        <taxon>Cytophagaceae</taxon>
        <taxon>Spirosoma</taxon>
    </lineage>
</organism>
<dbReference type="AlphaFoldDB" id="A0A1P9WRJ7"/>
<dbReference type="InterPro" id="IPR013785">
    <property type="entry name" value="Aldolase_TIM"/>
</dbReference>
<evidence type="ECO:0000313" key="2">
    <source>
        <dbReference type="EMBL" id="AQG77992.1"/>
    </source>
</evidence>
<proteinExistence type="predicted"/>
<dbReference type="RefSeq" id="WP_077129417.1">
    <property type="nucleotide sequence ID" value="NZ_CP014263.1"/>
</dbReference>
<protein>
    <recommendedName>
        <fullName evidence="4">Dihydrodipicolinate synthase family protein</fullName>
    </recommendedName>
</protein>
<evidence type="ECO:0000313" key="3">
    <source>
        <dbReference type="Proteomes" id="UP000187941"/>
    </source>
</evidence>
<dbReference type="GO" id="GO:0016829">
    <property type="term" value="F:lyase activity"/>
    <property type="evidence" value="ECO:0007669"/>
    <property type="project" value="UniProtKB-KW"/>
</dbReference>
<accession>A0A1P9WRJ7</accession>
<evidence type="ECO:0008006" key="4">
    <source>
        <dbReference type="Google" id="ProtNLM"/>
    </source>
</evidence>
<name>A0A1P9WRJ7_9BACT</name>
<dbReference type="STRING" id="1178516.AWR27_00680"/>